<protein>
    <recommendedName>
        <fullName evidence="12 13">Mitochondrial import inner membrane translocase subunit TIM44</fullName>
    </recommendedName>
</protein>
<keyword evidence="5 13" id="KW-0999">Mitochondrion inner membrane</keyword>
<evidence type="ECO:0000256" key="12">
    <source>
        <dbReference type="ARBA" id="ARBA00074309"/>
    </source>
</evidence>
<dbReference type="PIRSF" id="PIRSF037871">
    <property type="entry name" value="TIM44"/>
    <property type="match status" value="1"/>
</dbReference>
<accession>A0AAF0F4J4</accession>
<evidence type="ECO:0000256" key="13">
    <source>
        <dbReference type="PIRNR" id="PIRNR037871"/>
    </source>
</evidence>
<gene>
    <name evidence="16" type="primary">TIM44</name>
    <name evidence="16" type="ORF">MJAP1_003688</name>
</gene>
<dbReference type="Pfam" id="PF04280">
    <property type="entry name" value="Tim44"/>
    <property type="match status" value="1"/>
</dbReference>
<dbReference type="EMBL" id="CP119964">
    <property type="protein sequence ID" value="WFD40700.1"/>
    <property type="molecule type" value="Genomic_DNA"/>
</dbReference>
<dbReference type="FunFam" id="3.10.450.240:FF:000002">
    <property type="entry name" value="Mitochondrial import inner membrane translocase subunit TIM44"/>
    <property type="match status" value="1"/>
</dbReference>
<evidence type="ECO:0000256" key="9">
    <source>
        <dbReference type="ARBA" id="ARBA00023010"/>
    </source>
</evidence>
<evidence type="ECO:0000256" key="5">
    <source>
        <dbReference type="ARBA" id="ARBA00022792"/>
    </source>
</evidence>
<comment type="similarity">
    <text evidence="2 13">Belongs to the Tim44 family.</text>
</comment>
<dbReference type="GO" id="GO:0051087">
    <property type="term" value="F:protein-folding chaperone binding"/>
    <property type="evidence" value="ECO:0007669"/>
    <property type="project" value="InterPro"/>
</dbReference>
<keyword evidence="17" id="KW-1185">Reference proteome</keyword>
<dbReference type="InterPro" id="IPR007379">
    <property type="entry name" value="Tim44-like_dom"/>
</dbReference>
<keyword evidence="9 13" id="KW-0811">Translocation</keyword>
<proteinExistence type="inferred from homology"/>
<keyword evidence="3 13" id="KW-0813">Transport</keyword>
<dbReference type="GeneID" id="85227339"/>
<evidence type="ECO:0000256" key="8">
    <source>
        <dbReference type="ARBA" id="ARBA00022946"/>
    </source>
</evidence>
<dbReference type="PANTHER" id="PTHR10721">
    <property type="entry name" value="MITOCHONDRIAL IMPORT INNER MEMBRANE TRANSLOCASE SUBUNIT TIM44"/>
    <property type="match status" value="1"/>
</dbReference>
<dbReference type="RefSeq" id="XP_060123597.1">
    <property type="nucleotide sequence ID" value="XM_060267614.1"/>
</dbReference>
<dbReference type="SUPFAM" id="SSF54427">
    <property type="entry name" value="NTF2-like"/>
    <property type="match status" value="1"/>
</dbReference>
<comment type="function">
    <text evidence="13">Essential component of the PAM complex, a complex required for the translocation of transit peptide-containing proteins from the inner membrane into the mitochondrial matrix in an ATP-dependent manner.</text>
</comment>
<evidence type="ECO:0000256" key="4">
    <source>
        <dbReference type="ARBA" id="ARBA00022741"/>
    </source>
</evidence>
<dbReference type="SMART" id="SM00978">
    <property type="entry name" value="Tim44"/>
    <property type="match status" value="1"/>
</dbReference>
<evidence type="ECO:0000313" key="17">
    <source>
        <dbReference type="Proteomes" id="UP001217754"/>
    </source>
</evidence>
<name>A0AAF0F4J4_9BASI</name>
<keyword evidence="7 13" id="KW-0653">Protein transport</keyword>
<evidence type="ECO:0000256" key="3">
    <source>
        <dbReference type="ARBA" id="ARBA00022448"/>
    </source>
</evidence>
<dbReference type="InterPro" id="IPR032710">
    <property type="entry name" value="NTF2-like_dom_sf"/>
</dbReference>
<dbReference type="GO" id="GO:0005743">
    <property type="term" value="C:mitochondrial inner membrane"/>
    <property type="evidence" value="ECO:0007669"/>
    <property type="project" value="UniProtKB-SubCell"/>
</dbReference>
<dbReference type="PANTHER" id="PTHR10721:SF1">
    <property type="entry name" value="MITOCHONDRIAL IMPORT INNER MEMBRANE TRANSLOCASE SUBUNIT TIM44"/>
    <property type="match status" value="1"/>
</dbReference>
<feature type="region of interest" description="Disordered" evidence="14">
    <location>
        <begin position="225"/>
        <end position="254"/>
    </location>
</feature>
<evidence type="ECO:0000256" key="10">
    <source>
        <dbReference type="ARBA" id="ARBA00023128"/>
    </source>
</evidence>
<evidence type="ECO:0000256" key="7">
    <source>
        <dbReference type="ARBA" id="ARBA00022927"/>
    </source>
</evidence>
<sequence length="490" mass="54928">MQAPLVRSGAAALRTARPRYYALRSLHASRMAADMPRSPFQVFVQTLREELSKSQEMQDNMKQLQGQSGKIQDSETMRKAREAYERARIISSIKHNPRLQAAAEQLRKSGGQVGGAIAATLKQMEESELMRSLSAMSDRLRRQVEESTAPVRNTEVYRAFADTLSEAFDDGSSAIDIRLAHGTSEKEARRIKREARLRKIGRAPPVNDVDVAPEPVDPIVAAAAAAGEAAGREGAEVPEEEAPKPQSPRRLGGYAARTQRTAANEDAGEALVLVDDKSQKKWRLLPEDSPLRRKMSEWHEEYQESENPFIERVRGVTNTVASWFEENETAQVVRAFKQMDPDFTLANFGLELREYVIPEVLDAYHTGQRHLLRQWCGEATYNVLMATIDPYLQRGYLAQGRILDLSSIEILQGKMLETGPMPVLVISFQTQELMYFTDARSGEVKEGSVEQANLCRYAMVLTRDENGLDNEITGGWKIVELARRGQAAFM</sequence>
<dbReference type="GO" id="GO:0030150">
    <property type="term" value="P:protein import into mitochondrial matrix"/>
    <property type="evidence" value="ECO:0007669"/>
    <property type="project" value="InterPro"/>
</dbReference>
<dbReference type="AlphaFoldDB" id="A0AAF0F4J4"/>
<evidence type="ECO:0000256" key="14">
    <source>
        <dbReference type="SAM" id="MobiDB-lite"/>
    </source>
</evidence>
<dbReference type="GO" id="GO:0005524">
    <property type="term" value="F:ATP binding"/>
    <property type="evidence" value="ECO:0007669"/>
    <property type="project" value="UniProtKB-KW"/>
</dbReference>
<reference evidence="16" key="1">
    <citation type="submission" date="2023-03" db="EMBL/GenBank/DDBJ databases">
        <title>Mating type loci evolution in Malassezia.</title>
        <authorList>
            <person name="Coelho M.A."/>
        </authorList>
    </citation>
    <scope>NUCLEOTIDE SEQUENCE</scope>
    <source>
        <strain evidence="16">CBS 9431</strain>
    </source>
</reference>
<evidence type="ECO:0000256" key="11">
    <source>
        <dbReference type="ARBA" id="ARBA00023136"/>
    </source>
</evidence>
<keyword evidence="10 13" id="KW-0496">Mitochondrion</keyword>
<evidence type="ECO:0000256" key="2">
    <source>
        <dbReference type="ARBA" id="ARBA00009597"/>
    </source>
</evidence>
<dbReference type="Proteomes" id="UP001217754">
    <property type="component" value="Chromosome 7"/>
</dbReference>
<evidence type="ECO:0000259" key="15">
    <source>
        <dbReference type="SMART" id="SM00978"/>
    </source>
</evidence>
<keyword evidence="11 13" id="KW-0472">Membrane</keyword>
<dbReference type="InterPro" id="IPR017303">
    <property type="entry name" value="Tim44"/>
</dbReference>
<dbReference type="Gene3D" id="3.10.450.240">
    <property type="match status" value="1"/>
</dbReference>
<keyword evidence="8" id="KW-0809">Transit peptide</keyword>
<keyword evidence="6" id="KW-0067">ATP-binding</keyword>
<comment type="subcellular location">
    <subcellularLocation>
        <location evidence="1">Mitochondrion inner membrane</location>
        <topology evidence="1">Peripheral membrane protein</topology>
    </subcellularLocation>
</comment>
<evidence type="ECO:0000256" key="1">
    <source>
        <dbReference type="ARBA" id="ARBA00004637"/>
    </source>
</evidence>
<organism evidence="16 17">
    <name type="scientific">Malassezia japonica</name>
    <dbReference type="NCBI Taxonomy" id="223818"/>
    <lineage>
        <taxon>Eukaryota</taxon>
        <taxon>Fungi</taxon>
        <taxon>Dikarya</taxon>
        <taxon>Basidiomycota</taxon>
        <taxon>Ustilaginomycotina</taxon>
        <taxon>Malasseziomycetes</taxon>
        <taxon>Malasseziales</taxon>
        <taxon>Malasseziaceae</taxon>
        <taxon>Malassezia</taxon>
    </lineage>
</organism>
<feature type="domain" description="Tim44-like" evidence="15">
    <location>
        <begin position="329"/>
        <end position="483"/>
    </location>
</feature>
<evidence type="ECO:0000313" key="16">
    <source>
        <dbReference type="EMBL" id="WFD40700.1"/>
    </source>
</evidence>
<evidence type="ECO:0000256" key="6">
    <source>
        <dbReference type="ARBA" id="ARBA00022840"/>
    </source>
</evidence>
<dbReference type="InterPro" id="IPR039544">
    <property type="entry name" value="Tim44-like"/>
</dbReference>
<keyword evidence="4" id="KW-0547">Nucleotide-binding</keyword>